<evidence type="ECO:0000256" key="1">
    <source>
        <dbReference type="ARBA" id="ARBA00006739"/>
    </source>
</evidence>
<comment type="similarity">
    <text evidence="1">Belongs to the glycosyltransferase 2 family.</text>
</comment>
<keyword evidence="3" id="KW-0808">Transferase</keyword>
<dbReference type="Pfam" id="PF00535">
    <property type="entry name" value="Glycos_transf_2"/>
    <property type="match status" value="1"/>
</dbReference>
<dbReference type="InterPro" id="IPR029044">
    <property type="entry name" value="Nucleotide-diphossugar_trans"/>
</dbReference>
<comment type="caution">
    <text evidence="3">The sequence shown here is derived from an EMBL/GenBank/DDBJ whole genome shotgun (WGS) entry which is preliminary data.</text>
</comment>
<keyword evidence="4" id="KW-1185">Reference proteome</keyword>
<dbReference type="PANTHER" id="PTHR22916:SF3">
    <property type="entry name" value="UDP-GLCNAC:BETAGAL BETA-1,3-N-ACETYLGLUCOSAMINYLTRANSFERASE-LIKE PROTEIN 1"/>
    <property type="match status" value="1"/>
</dbReference>
<evidence type="ECO:0000313" key="3">
    <source>
        <dbReference type="EMBL" id="RED57590.1"/>
    </source>
</evidence>
<name>A0A3D9I7D8_9BACL</name>
<dbReference type="CDD" id="cd00761">
    <property type="entry name" value="Glyco_tranf_GTA_type"/>
    <property type="match status" value="1"/>
</dbReference>
<dbReference type="GO" id="GO:0016758">
    <property type="term" value="F:hexosyltransferase activity"/>
    <property type="evidence" value="ECO:0007669"/>
    <property type="project" value="UniProtKB-ARBA"/>
</dbReference>
<dbReference type="PANTHER" id="PTHR22916">
    <property type="entry name" value="GLYCOSYLTRANSFERASE"/>
    <property type="match status" value="1"/>
</dbReference>
<dbReference type="InterPro" id="IPR001173">
    <property type="entry name" value="Glyco_trans_2-like"/>
</dbReference>
<proteinExistence type="inferred from homology"/>
<sequence length="426" mass="48629">MMKISVIIPVYNMGAYIEVCLESVMSQTLKEIEVICINDGSTDHSLNILRRYSNMYSNLVVLDQDNCGVGASRNRGLSIARGEFIAFMDSDDFYPENDILECLYRSAKENNVLVCGGSLSRFVDGKVITAFSPRDRDYTFHADQIVSFREYQFSYGFTRFIYRLDFLKKNDLCFPPYGYFEDPPFLAKALHRAESFYSIKKVTYCYRIGHKLLRLSRSKILDYASGLLDLLRFSSEEKLGKLHHKLIEALHDDLAPAIYRAAEQNAVPQELAAQINRAIDMPLLHMVDLESDTIYLLEGDNISRYVGQMRAKEKEFVEQLVKYKEIIIYGAGKVGTATAEYIQTLNSVHAICFAVTKGTNNPSRVNGLEVKWIDELISYKENALILVATYPYLHEEIQNALSQLGFHHILPINYQALQLFGMRADV</sequence>
<dbReference type="Gene3D" id="3.90.550.10">
    <property type="entry name" value="Spore Coat Polysaccharide Biosynthesis Protein SpsA, Chain A"/>
    <property type="match status" value="1"/>
</dbReference>
<gene>
    <name evidence="3" type="ORF">DFP95_11063</name>
</gene>
<feature type="domain" description="Glycosyltransferase 2-like" evidence="2">
    <location>
        <begin position="5"/>
        <end position="133"/>
    </location>
</feature>
<dbReference type="SUPFAM" id="SSF53448">
    <property type="entry name" value="Nucleotide-diphospho-sugar transferases"/>
    <property type="match status" value="1"/>
</dbReference>
<evidence type="ECO:0000259" key="2">
    <source>
        <dbReference type="Pfam" id="PF00535"/>
    </source>
</evidence>
<protein>
    <submittedName>
        <fullName evidence="3">Glycosyltransferase involved in cell wall biosynthesis</fullName>
    </submittedName>
</protein>
<evidence type="ECO:0000313" key="4">
    <source>
        <dbReference type="Proteomes" id="UP000256869"/>
    </source>
</evidence>
<dbReference type="EMBL" id="QRDY01000010">
    <property type="protein sequence ID" value="RED57590.1"/>
    <property type="molecule type" value="Genomic_DNA"/>
</dbReference>
<dbReference type="AlphaFoldDB" id="A0A3D9I7D8"/>
<dbReference type="OrthoDB" id="9815829at2"/>
<reference evidence="3 4" key="1">
    <citation type="submission" date="2018-07" db="EMBL/GenBank/DDBJ databases">
        <title>Genomic Encyclopedia of Type Strains, Phase III (KMG-III): the genomes of soil and plant-associated and newly described type strains.</title>
        <authorList>
            <person name="Whitman W."/>
        </authorList>
    </citation>
    <scope>NUCLEOTIDE SEQUENCE [LARGE SCALE GENOMIC DNA]</scope>
    <source>
        <strain evidence="3 4">CECT 8236</strain>
    </source>
</reference>
<accession>A0A3D9I7D8</accession>
<organism evidence="3 4">
    <name type="scientific">Cohnella lupini</name>
    <dbReference type="NCBI Taxonomy" id="1294267"/>
    <lineage>
        <taxon>Bacteria</taxon>
        <taxon>Bacillati</taxon>
        <taxon>Bacillota</taxon>
        <taxon>Bacilli</taxon>
        <taxon>Bacillales</taxon>
        <taxon>Paenibacillaceae</taxon>
        <taxon>Cohnella</taxon>
    </lineage>
</organism>
<dbReference type="Proteomes" id="UP000256869">
    <property type="component" value="Unassembled WGS sequence"/>
</dbReference>
<dbReference type="RefSeq" id="WP_115993885.1">
    <property type="nucleotide sequence ID" value="NZ_QRDY01000010.1"/>
</dbReference>